<proteinExistence type="predicted"/>
<accession>A0A2P6P4T5</accession>
<feature type="region of interest" description="Disordered" evidence="1">
    <location>
        <begin position="1"/>
        <end position="25"/>
    </location>
</feature>
<gene>
    <name evidence="2" type="ORF">RchiOBHm_Chr7g0189591</name>
</gene>
<sequence length="337" mass="38171">MGWSKGFMDNDGNCKKRRKFTQSPNRSTNLTERYYTNKVETAKWVDGRIGLHCTLIEGISLVKSEVACVKYDIRKLCSILRCLEPNMETMRKKICEIEQSLSDMKVGAMESIVADVIKVLKTTSSNTVPQVGEKVLESKEDIDGHNSWTDITKEKEPRKLCPCTPIATDGLLQMKISDKAPHEKVDHMADEKVTELADNKTLMGFNDSKVKNKNDRFPSMRNLSKKDSKILKFLFDKGDNGVDDPREEVARYGDIGVSYGELQCLRPTFPLLRKVIDISAAYLYEEDSKSWFFPTCFGEQAYSNHVSSNSHALVVSTIHLCGLQRFHCCLKRCSKAS</sequence>
<dbReference type="Gramene" id="PRQ16933">
    <property type="protein sequence ID" value="PRQ16933"/>
    <property type="gene ID" value="RchiOBHm_Chr7g0189591"/>
</dbReference>
<evidence type="ECO:0000313" key="3">
    <source>
        <dbReference type="Proteomes" id="UP000238479"/>
    </source>
</evidence>
<evidence type="ECO:0000256" key="1">
    <source>
        <dbReference type="SAM" id="MobiDB-lite"/>
    </source>
</evidence>
<organism evidence="2 3">
    <name type="scientific">Rosa chinensis</name>
    <name type="common">China rose</name>
    <dbReference type="NCBI Taxonomy" id="74649"/>
    <lineage>
        <taxon>Eukaryota</taxon>
        <taxon>Viridiplantae</taxon>
        <taxon>Streptophyta</taxon>
        <taxon>Embryophyta</taxon>
        <taxon>Tracheophyta</taxon>
        <taxon>Spermatophyta</taxon>
        <taxon>Magnoliopsida</taxon>
        <taxon>eudicotyledons</taxon>
        <taxon>Gunneridae</taxon>
        <taxon>Pentapetalae</taxon>
        <taxon>rosids</taxon>
        <taxon>fabids</taxon>
        <taxon>Rosales</taxon>
        <taxon>Rosaceae</taxon>
        <taxon>Rosoideae</taxon>
        <taxon>Rosoideae incertae sedis</taxon>
        <taxon>Rosa</taxon>
    </lineage>
</organism>
<dbReference type="AlphaFoldDB" id="A0A2P6P4T5"/>
<comment type="caution">
    <text evidence="2">The sequence shown here is derived from an EMBL/GenBank/DDBJ whole genome shotgun (WGS) entry which is preliminary data.</text>
</comment>
<evidence type="ECO:0000313" key="2">
    <source>
        <dbReference type="EMBL" id="PRQ16933.1"/>
    </source>
</evidence>
<keyword evidence="3" id="KW-1185">Reference proteome</keyword>
<reference evidence="2 3" key="1">
    <citation type="journal article" date="2018" name="Nat. Genet.">
        <title>The Rosa genome provides new insights in the design of modern roses.</title>
        <authorList>
            <person name="Bendahmane M."/>
        </authorList>
    </citation>
    <scope>NUCLEOTIDE SEQUENCE [LARGE SCALE GENOMIC DNA]</scope>
    <source>
        <strain evidence="3">cv. Old Blush</strain>
    </source>
</reference>
<protein>
    <submittedName>
        <fullName evidence="2">Uncharacterized protein</fullName>
    </submittedName>
</protein>
<dbReference type="EMBL" id="PDCK01000045">
    <property type="protein sequence ID" value="PRQ16933.1"/>
    <property type="molecule type" value="Genomic_DNA"/>
</dbReference>
<dbReference type="Proteomes" id="UP000238479">
    <property type="component" value="Chromosome 7"/>
</dbReference>
<name>A0A2P6P4T5_ROSCH</name>